<dbReference type="InterPro" id="IPR003734">
    <property type="entry name" value="DUF155"/>
</dbReference>
<proteinExistence type="inferred from homology"/>
<dbReference type="AlphaFoldDB" id="A0A8J5H3V4"/>
<dbReference type="Pfam" id="PF02582">
    <property type="entry name" value="DUF155"/>
    <property type="match status" value="1"/>
</dbReference>
<feature type="compositionally biased region" description="Acidic residues" evidence="2">
    <location>
        <begin position="520"/>
        <end position="535"/>
    </location>
</feature>
<dbReference type="PANTHER" id="PTHR16255">
    <property type="entry name" value="REQUIRED FOR MEIOTIC NUCLEAR DIVISION PROTEIN 1 HOMOLOG"/>
    <property type="match status" value="1"/>
</dbReference>
<dbReference type="InterPro" id="IPR051624">
    <property type="entry name" value="RMD1/Sad1-interacting"/>
</dbReference>
<evidence type="ECO:0000313" key="4">
    <source>
        <dbReference type="EMBL" id="KAG6515878.1"/>
    </source>
</evidence>
<dbReference type="EMBL" id="JACMSC010000007">
    <property type="protein sequence ID" value="KAG6515878.1"/>
    <property type="molecule type" value="Genomic_DNA"/>
</dbReference>
<evidence type="ECO:0000313" key="5">
    <source>
        <dbReference type="Proteomes" id="UP000734854"/>
    </source>
</evidence>
<feature type="compositionally biased region" description="Low complexity" evidence="2">
    <location>
        <begin position="536"/>
        <end position="546"/>
    </location>
</feature>
<feature type="domain" description="DUF155" evidence="3">
    <location>
        <begin position="220"/>
        <end position="444"/>
    </location>
</feature>
<keyword evidence="5" id="KW-1185">Reference proteome</keyword>
<name>A0A8J5H3V4_ZINOF</name>
<comment type="caution">
    <text evidence="4">The sequence shown here is derived from an EMBL/GenBank/DDBJ whole genome shotgun (WGS) entry which is preliminary data.</text>
</comment>
<gene>
    <name evidence="4" type="ORF">ZIOFF_026312</name>
</gene>
<evidence type="ECO:0000259" key="3">
    <source>
        <dbReference type="Pfam" id="PF02582"/>
    </source>
</evidence>
<reference evidence="4 5" key="1">
    <citation type="submission" date="2020-08" db="EMBL/GenBank/DDBJ databases">
        <title>Plant Genome Project.</title>
        <authorList>
            <person name="Zhang R.-G."/>
        </authorList>
    </citation>
    <scope>NUCLEOTIDE SEQUENCE [LARGE SCALE GENOMIC DNA]</scope>
    <source>
        <tissue evidence="4">Rhizome</tissue>
    </source>
</reference>
<organism evidence="4 5">
    <name type="scientific">Zingiber officinale</name>
    <name type="common">Ginger</name>
    <name type="synonym">Amomum zingiber</name>
    <dbReference type="NCBI Taxonomy" id="94328"/>
    <lineage>
        <taxon>Eukaryota</taxon>
        <taxon>Viridiplantae</taxon>
        <taxon>Streptophyta</taxon>
        <taxon>Embryophyta</taxon>
        <taxon>Tracheophyta</taxon>
        <taxon>Spermatophyta</taxon>
        <taxon>Magnoliopsida</taxon>
        <taxon>Liliopsida</taxon>
        <taxon>Zingiberales</taxon>
        <taxon>Zingiberaceae</taxon>
        <taxon>Zingiber</taxon>
    </lineage>
</organism>
<dbReference type="GO" id="GO:0005739">
    <property type="term" value="C:mitochondrion"/>
    <property type="evidence" value="ECO:0007669"/>
    <property type="project" value="UniProtKB-ARBA"/>
</dbReference>
<dbReference type="Proteomes" id="UP000734854">
    <property type="component" value="Unassembled WGS sequence"/>
</dbReference>
<feature type="region of interest" description="Disordered" evidence="2">
    <location>
        <begin position="511"/>
        <end position="546"/>
    </location>
</feature>
<protein>
    <recommendedName>
        <fullName evidence="3">DUF155 domain-containing protein</fullName>
    </recommendedName>
</protein>
<sequence>MLKSILQKENISIILRNVIRRKFVATSALLSPAADPLPPPSSPTRASAHRTRVSAMRLKLLLSSFSRKTLLRHSRTLAAPPTAFPGGCSFSTTAVSRHLGGFPFFRGLQLWFRQGDCLPKYFSAVAFQSRFFQDEKQGYVSSRYSEDAKKGRLVPVNAYFLSTSIDLKSLRAHNAFNVISPASRVSDCVILRFYDNNFKFENDPQVIEFDFSNESNCHYVVVFQYGSVVLFNVSEQKADGYLKIVENHALIMLPERAKDDCTRPIQKSSGNKFVTTDSVACSFTTVLLDDIPLSLTLMRFSFTNRVISLGMIIDYSVVEIPTLKTWMEGGLDHIMLKSLSVDGILTIASVLGQSIALDYFIRQVDGMVELFSNINHEMEKTGYFRLKNKMLLQLVGKANSILEAVILKLKLFDRPEIAWKNANYAQIWEYLRDDFELTNRFGSLHFKLEFVERNISFFRNILQNRKMHFLDSLIVTLLVVEILMPCGEVGAVLDLPDLMVVLECDKADNAEGHDIKSEGGEADEEEVGLDDDEGNEGVVEVDGSHE</sequence>
<dbReference type="PANTHER" id="PTHR16255:SF6">
    <property type="entry name" value="PROTEIN RETARDED ROOT GROWTH-LIKE"/>
    <property type="match status" value="1"/>
</dbReference>
<accession>A0A8J5H3V4</accession>
<evidence type="ECO:0000256" key="2">
    <source>
        <dbReference type="SAM" id="MobiDB-lite"/>
    </source>
</evidence>
<evidence type="ECO:0000256" key="1">
    <source>
        <dbReference type="ARBA" id="ARBA00008306"/>
    </source>
</evidence>
<comment type="similarity">
    <text evidence="1">Belongs to the RMD1/sif2 family.</text>
</comment>